<gene>
    <name evidence="1" type="ORF">ALC62_02663</name>
</gene>
<sequence length="157" mass="18092">MVMQHAAHLENLSSYTGPRGRVAPVLPEHSGWIANRHTFPRSPEIYSRELRMNATSVHRTGDDTRWNLSRVNHIPNSKWKEGGDVCFRLCFGGAIEGIRQIVERTVEDRERNLSIVRTDRHIMGSNDDDTTAYVSHHLTRFMCSLIACREYDARCRD</sequence>
<dbReference type="Proteomes" id="UP000078542">
    <property type="component" value="Unassembled WGS sequence"/>
</dbReference>
<accession>A0A195D0E1</accession>
<proteinExistence type="predicted"/>
<keyword evidence="2" id="KW-1185">Reference proteome</keyword>
<name>A0A195D0E1_9HYME</name>
<evidence type="ECO:0000313" key="2">
    <source>
        <dbReference type="Proteomes" id="UP000078542"/>
    </source>
</evidence>
<protein>
    <submittedName>
        <fullName evidence="1">Uncharacterized protein</fullName>
    </submittedName>
</protein>
<dbReference type="EMBL" id="KQ977012">
    <property type="protein sequence ID" value="KYN06326.1"/>
    <property type="molecule type" value="Genomic_DNA"/>
</dbReference>
<evidence type="ECO:0000313" key="1">
    <source>
        <dbReference type="EMBL" id="KYN06326.1"/>
    </source>
</evidence>
<reference evidence="1 2" key="1">
    <citation type="submission" date="2016-03" db="EMBL/GenBank/DDBJ databases">
        <title>Cyphomyrmex costatus WGS genome.</title>
        <authorList>
            <person name="Nygaard S."/>
            <person name="Hu H."/>
            <person name="Boomsma J."/>
            <person name="Zhang G."/>
        </authorList>
    </citation>
    <scope>NUCLEOTIDE SEQUENCE [LARGE SCALE GENOMIC DNA]</scope>
    <source>
        <strain evidence="1">MS0001</strain>
        <tissue evidence="1">Whole body</tissue>
    </source>
</reference>
<organism evidence="1 2">
    <name type="scientific">Cyphomyrmex costatus</name>
    <dbReference type="NCBI Taxonomy" id="456900"/>
    <lineage>
        <taxon>Eukaryota</taxon>
        <taxon>Metazoa</taxon>
        <taxon>Ecdysozoa</taxon>
        <taxon>Arthropoda</taxon>
        <taxon>Hexapoda</taxon>
        <taxon>Insecta</taxon>
        <taxon>Pterygota</taxon>
        <taxon>Neoptera</taxon>
        <taxon>Endopterygota</taxon>
        <taxon>Hymenoptera</taxon>
        <taxon>Apocrita</taxon>
        <taxon>Aculeata</taxon>
        <taxon>Formicoidea</taxon>
        <taxon>Formicidae</taxon>
        <taxon>Myrmicinae</taxon>
        <taxon>Cyphomyrmex</taxon>
    </lineage>
</organism>
<dbReference type="AlphaFoldDB" id="A0A195D0E1"/>